<proteinExistence type="predicted"/>
<evidence type="ECO:0000313" key="2">
    <source>
        <dbReference type="Proteomes" id="UP000327013"/>
    </source>
</evidence>
<name>A0A660KPI5_9ROSI</name>
<sequence>MAFFLERNESGKEAKITKLSNAVKSLRRCYRLSCKLQEVETGKKKKMGHLLVVGASHVHAFLLS</sequence>
<protein>
    <submittedName>
        <fullName evidence="1">Uncharacterized protein</fullName>
    </submittedName>
</protein>
<accession>A0A660KPI5</accession>
<gene>
    <name evidence="1" type="ORF">FH972_010850</name>
</gene>
<dbReference type="Proteomes" id="UP000327013">
    <property type="component" value="Chromosome 4"/>
</dbReference>
<dbReference type="EMBL" id="CM017324">
    <property type="protein sequence ID" value="KAE8038327.1"/>
    <property type="molecule type" value="Genomic_DNA"/>
</dbReference>
<keyword evidence="2" id="KW-1185">Reference proteome</keyword>
<dbReference type="AlphaFoldDB" id="A0A660KPI5"/>
<evidence type="ECO:0000313" key="1">
    <source>
        <dbReference type="EMBL" id="KAE8038327.1"/>
    </source>
</evidence>
<organism evidence="1 2">
    <name type="scientific">Carpinus fangiana</name>
    <dbReference type="NCBI Taxonomy" id="176857"/>
    <lineage>
        <taxon>Eukaryota</taxon>
        <taxon>Viridiplantae</taxon>
        <taxon>Streptophyta</taxon>
        <taxon>Embryophyta</taxon>
        <taxon>Tracheophyta</taxon>
        <taxon>Spermatophyta</taxon>
        <taxon>Magnoliopsida</taxon>
        <taxon>eudicotyledons</taxon>
        <taxon>Gunneridae</taxon>
        <taxon>Pentapetalae</taxon>
        <taxon>rosids</taxon>
        <taxon>fabids</taxon>
        <taxon>Fagales</taxon>
        <taxon>Betulaceae</taxon>
        <taxon>Carpinus</taxon>
    </lineage>
</organism>
<reference evidence="1 2" key="1">
    <citation type="submission" date="2019-06" db="EMBL/GenBank/DDBJ databases">
        <title>A chromosomal-level reference genome of Carpinus fangiana (Coryloideae, Betulaceae).</title>
        <authorList>
            <person name="Yang X."/>
            <person name="Wang Z."/>
            <person name="Zhang L."/>
            <person name="Hao G."/>
            <person name="Liu J."/>
            <person name="Yang Y."/>
        </authorList>
    </citation>
    <scope>NUCLEOTIDE SEQUENCE [LARGE SCALE GENOMIC DNA]</scope>
    <source>
        <strain evidence="1">Cfa_2016G</strain>
        <tissue evidence="1">Leaf</tissue>
    </source>
</reference>